<reference evidence="2" key="2">
    <citation type="submission" date="2023-06" db="EMBL/GenBank/DDBJ databases">
        <authorList>
            <person name="Swenson N.G."/>
            <person name="Wegrzyn J.L."/>
            <person name="Mcevoy S.L."/>
        </authorList>
    </citation>
    <scope>NUCLEOTIDE SEQUENCE</scope>
    <source>
        <strain evidence="2">NS2018</strain>
        <tissue evidence="2">Leaf</tissue>
    </source>
</reference>
<dbReference type="InterPro" id="IPR036397">
    <property type="entry name" value="RNaseH_sf"/>
</dbReference>
<keyword evidence="3" id="KW-1185">Reference proteome</keyword>
<dbReference type="PANTHER" id="PTHR47723">
    <property type="entry name" value="OS05G0353850 PROTEIN"/>
    <property type="match status" value="1"/>
</dbReference>
<protein>
    <recommendedName>
        <fullName evidence="1">RNase H type-1 domain-containing protein</fullName>
    </recommendedName>
</protein>
<dbReference type="AlphaFoldDB" id="A0AA39RYK3"/>
<feature type="domain" description="RNase H type-1" evidence="1">
    <location>
        <begin position="22"/>
        <end position="107"/>
    </location>
</feature>
<comment type="caution">
    <text evidence="2">The sequence shown here is derived from an EMBL/GenBank/DDBJ whole genome shotgun (WGS) entry which is preliminary data.</text>
</comment>
<dbReference type="Gene3D" id="3.30.420.10">
    <property type="entry name" value="Ribonuclease H-like superfamily/Ribonuclease H"/>
    <property type="match status" value="1"/>
</dbReference>
<dbReference type="CDD" id="cd06222">
    <property type="entry name" value="RNase_H_like"/>
    <property type="match status" value="1"/>
</dbReference>
<evidence type="ECO:0000259" key="1">
    <source>
        <dbReference type="Pfam" id="PF13456"/>
    </source>
</evidence>
<dbReference type="InterPro" id="IPR044730">
    <property type="entry name" value="RNase_H-like_dom_plant"/>
</dbReference>
<proteinExistence type="predicted"/>
<reference evidence="2" key="1">
    <citation type="journal article" date="2022" name="Plant J.">
        <title>Strategies of tolerance reflected in two North American maple genomes.</title>
        <authorList>
            <person name="McEvoy S.L."/>
            <person name="Sezen U.U."/>
            <person name="Trouern-Trend A."/>
            <person name="McMahon S.M."/>
            <person name="Schaberg P.G."/>
            <person name="Yang J."/>
            <person name="Wegrzyn J.L."/>
            <person name="Swenson N.G."/>
        </authorList>
    </citation>
    <scope>NUCLEOTIDE SEQUENCE</scope>
    <source>
        <strain evidence="2">NS2018</strain>
    </source>
</reference>
<dbReference type="InterPro" id="IPR002156">
    <property type="entry name" value="RNaseH_domain"/>
</dbReference>
<dbReference type="Proteomes" id="UP001168877">
    <property type="component" value="Unassembled WGS sequence"/>
</dbReference>
<dbReference type="PANTHER" id="PTHR47723:SF21">
    <property type="entry name" value="POLYNUCLEOTIDYL TRANSFERASE, RIBONUCLEASE H-LIKE SUPERFAMILY PROTEIN"/>
    <property type="match status" value="1"/>
</dbReference>
<accession>A0AA39RYK3</accession>
<evidence type="ECO:0000313" key="2">
    <source>
        <dbReference type="EMBL" id="KAK0584482.1"/>
    </source>
</evidence>
<dbReference type="EMBL" id="JAUESC010000383">
    <property type="protein sequence ID" value="KAK0584482.1"/>
    <property type="molecule type" value="Genomic_DNA"/>
</dbReference>
<evidence type="ECO:0000313" key="3">
    <source>
        <dbReference type="Proteomes" id="UP001168877"/>
    </source>
</evidence>
<name>A0AA39RYK3_ACESA</name>
<dbReference type="GO" id="GO:0004523">
    <property type="term" value="F:RNA-DNA hybrid ribonuclease activity"/>
    <property type="evidence" value="ECO:0007669"/>
    <property type="project" value="InterPro"/>
</dbReference>
<organism evidence="2 3">
    <name type="scientific">Acer saccharum</name>
    <name type="common">Sugar maple</name>
    <dbReference type="NCBI Taxonomy" id="4024"/>
    <lineage>
        <taxon>Eukaryota</taxon>
        <taxon>Viridiplantae</taxon>
        <taxon>Streptophyta</taxon>
        <taxon>Embryophyta</taxon>
        <taxon>Tracheophyta</taxon>
        <taxon>Spermatophyta</taxon>
        <taxon>Magnoliopsida</taxon>
        <taxon>eudicotyledons</taxon>
        <taxon>Gunneridae</taxon>
        <taxon>Pentapetalae</taxon>
        <taxon>rosids</taxon>
        <taxon>malvids</taxon>
        <taxon>Sapindales</taxon>
        <taxon>Sapindaceae</taxon>
        <taxon>Hippocastanoideae</taxon>
        <taxon>Acereae</taxon>
        <taxon>Acer</taxon>
    </lineage>
</organism>
<gene>
    <name evidence="2" type="ORF">LWI29_013982</name>
</gene>
<dbReference type="GO" id="GO:0003676">
    <property type="term" value="F:nucleic acid binding"/>
    <property type="evidence" value="ECO:0007669"/>
    <property type="project" value="InterPro"/>
</dbReference>
<dbReference type="Pfam" id="PF13456">
    <property type="entry name" value="RVT_3"/>
    <property type="match status" value="1"/>
</dbReference>
<sequence length="146" mass="16397">MRLRERFWLCYGFLLSISVANFNSIVAEIMAISKGILFGKDCGLAPCVLESNKAEAIDRVLNNKFRNASYGYIISDITDLQSEFNGLSICAIPRSANRVAQKLAKYALDISKDNPVDLQELDGRSSFFLLRDSMLQIGNRFEVFLS</sequence>
<dbReference type="InterPro" id="IPR053151">
    <property type="entry name" value="RNase_H-like"/>
</dbReference>